<dbReference type="OrthoDB" id="2953592at2759"/>
<dbReference type="EMBL" id="WHVB01000043">
    <property type="protein sequence ID" value="KAF8466079.1"/>
    <property type="molecule type" value="Genomic_DNA"/>
</dbReference>
<feature type="compositionally biased region" description="Low complexity" evidence="1">
    <location>
        <begin position="1"/>
        <end position="19"/>
    </location>
</feature>
<dbReference type="AlphaFoldDB" id="A0A9P5JVY6"/>
<proteinExistence type="predicted"/>
<feature type="compositionally biased region" description="Gly residues" evidence="1">
    <location>
        <begin position="29"/>
        <end position="47"/>
    </location>
</feature>
<protein>
    <submittedName>
        <fullName evidence="2">Uncharacterized protein</fullName>
    </submittedName>
</protein>
<evidence type="ECO:0000313" key="3">
    <source>
        <dbReference type="Proteomes" id="UP000759537"/>
    </source>
</evidence>
<evidence type="ECO:0000313" key="2">
    <source>
        <dbReference type="EMBL" id="KAF8466079.1"/>
    </source>
</evidence>
<feature type="region of interest" description="Disordered" evidence="1">
    <location>
        <begin position="502"/>
        <end position="524"/>
    </location>
</feature>
<reference evidence="2" key="1">
    <citation type="submission" date="2019-10" db="EMBL/GenBank/DDBJ databases">
        <authorList>
            <consortium name="DOE Joint Genome Institute"/>
            <person name="Kuo A."/>
            <person name="Miyauchi S."/>
            <person name="Kiss E."/>
            <person name="Drula E."/>
            <person name="Kohler A."/>
            <person name="Sanchez-Garcia M."/>
            <person name="Andreopoulos B."/>
            <person name="Barry K.W."/>
            <person name="Bonito G."/>
            <person name="Buee M."/>
            <person name="Carver A."/>
            <person name="Chen C."/>
            <person name="Cichocki N."/>
            <person name="Clum A."/>
            <person name="Culley D."/>
            <person name="Crous P.W."/>
            <person name="Fauchery L."/>
            <person name="Girlanda M."/>
            <person name="Hayes R."/>
            <person name="Keri Z."/>
            <person name="LaButti K."/>
            <person name="Lipzen A."/>
            <person name="Lombard V."/>
            <person name="Magnuson J."/>
            <person name="Maillard F."/>
            <person name="Morin E."/>
            <person name="Murat C."/>
            <person name="Nolan M."/>
            <person name="Ohm R."/>
            <person name="Pangilinan J."/>
            <person name="Pereira M."/>
            <person name="Perotto S."/>
            <person name="Peter M."/>
            <person name="Riley R."/>
            <person name="Sitrit Y."/>
            <person name="Stielow B."/>
            <person name="Szollosi G."/>
            <person name="Zifcakova L."/>
            <person name="Stursova M."/>
            <person name="Spatafora J.W."/>
            <person name="Tedersoo L."/>
            <person name="Vaario L.-M."/>
            <person name="Yamada A."/>
            <person name="Yan M."/>
            <person name="Wang P."/>
            <person name="Xu J."/>
            <person name="Bruns T."/>
            <person name="Baldrian P."/>
            <person name="Vilgalys R."/>
            <person name="Henrissat B."/>
            <person name="Grigoriev I.V."/>
            <person name="Hibbett D."/>
            <person name="Nagy L.G."/>
            <person name="Martin F.M."/>
        </authorList>
    </citation>
    <scope>NUCLEOTIDE SEQUENCE</scope>
    <source>
        <strain evidence="2">Prilba</strain>
    </source>
</reference>
<comment type="caution">
    <text evidence="2">The sequence shown here is derived from an EMBL/GenBank/DDBJ whole genome shotgun (WGS) entry which is preliminary data.</text>
</comment>
<reference evidence="2" key="2">
    <citation type="journal article" date="2020" name="Nat. Commun.">
        <title>Large-scale genome sequencing of mycorrhizal fungi provides insights into the early evolution of symbiotic traits.</title>
        <authorList>
            <person name="Miyauchi S."/>
            <person name="Kiss E."/>
            <person name="Kuo A."/>
            <person name="Drula E."/>
            <person name="Kohler A."/>
            <person name="Sanchez-Garcia M."/>
            <person name="Morin E."/>
            <person name="Andreopoulos B."/>
            <person name="Barry K.W."/>
            <person name="Bonito G."/>
            <person name="Buee M."/>
            <person name="Carver A."/>
            <person name="Chen C."/>
            <person name="Cichocki N."/>
            <person name="Clum A."/>
            <person name="Culley D."/>
            <person name="Crous P.W."/>
            <person name="Fauchery L."/>
            <person name="Girlanda M."/>
            <person name="Hayes R.D."/>
            <person name="Keri Z."/>
            <person name="LaButti K."/>
            <person name="Lipzen A."/>
            <person name="Lombard V."/>
            <person name="Magnuson J."/>
            <person name="Maillard F."/>
            <person name="Murat C."/>
            <person name="Nolan M."/>
            <person name="Ohm R.A."/>
            <person name="Pangilinan J."/>
            <person name="Pereira M.F."/>
            <person name="Perotto S."/>
            <person name="Peter M."/>
            <person name="Pfister S."/>
            <person name="Riley R."/>
            <person name="Sitrit Y."/>
            <person name="Stielow J.B."/>
            <person name="Szollosi G."/>
            <person name="Zifcakova L."/>
            <person name="Stursova M."/>
            <person name="Spatafora J.W."/>
            <person name="Tedersoo L."/>
            <person name="Vaario L.M."/>
            <person name="Yamada A."/>
            <person name="Yan M."/>
            <person name="Wang P."/>
            <person name="Xu J."/>
            <person name="Bruns T."/>
            <person name="Baldrian P."/>
            <person name="Vilgalys R."/>
            <person name="Dunand C."/>
            <person name="Henrissat B."/>
            <person name="Grigoriev I.V."/>
            <person name="Hibbett D."/>
            <person name="Nagy L.G."/>
            <person name="Martin F.M."/>
        </authorList>
    </citation>
    <scope>NUCLEOTIDE SEQUENCE</scope>
    <source>
        <strain evidence="2">Prilba</strain>
    </source>
</reference>
<gene>
    <name evidence="2" type="ORF">DFH94DRAFT_781814</name>
</gene>
<feature type="region of interest" description="Disordered" evidence="1">
    <location>
        <begin position="1"/>
        <end position="102"/>
    </location>
</feature>
<evidence type="ECO:0000256" key="1">
    <source>
        <dbReference type="SAM" id="MobiDB-lite"/>
    </source>
</evidence>
<keyword evidence="3" id="KW-1185">Reference proteome</keyword>
<dbReference type="Proteomes" id="UP000759537">
    <property type="component" value="Unassembled WGS sequence"/>
</dbReference>
<organism evidence="2 3">
    <name type="scientific">Russula ochroleuca</name>
    <dbReference type="NCBI Taxonomy" id="152965"/>
    <lineage>
        <taxon>Eukaryota</taxon>
        <taxon>Fungi</taxon>
        <taxon>Dikarya</taxon>
        <taxon>Basidiomycota</taxon>
        <taxon>Agaricomycotina</taxon>
        <taxon>Agaricomycetes</taxon>
        <taxon>Russulales</taxon>
        <taxon>Russulaceae</taxon>
        <taxon>Russula</taxon>
    </lineage>
</organism>
<sequence length="618" mass="67927">MSSPDSQANSSAANKSVKSTGRRKMNSQGDGGGGGQPNPPQGDGGSSGSPSGTLAIEVAEGPNKPVVHNQSTENNGDDNNSNQTNHTAHIPPEKIPSLTDLGNDGPAATEVVNYLVQAVGRDVVSFQRNTQVSYMVVERARDIVKEINGLIAKVENSIAVDWNSFEKFTTAIDPLENILFRVLAFTKDEKEQYFASIGSISDCVTSAERWTRNREELFNALGGFDTDEGLDNLFDKSDAESRKREQREAQFYDDRTLLKELTTTIKTNISEDSDRFPNYIQDTEASLDSLRTAIIGSTHSTPDLEWLTVVTIQTSILVEGVVKIVKEATLGTNILNHLKSKPVWKAASELIEDIIQNKTQSVLPDSVKEKYSAFIEILPALGGLALPKAYVELIKKVGHIRCPFQAQAIALVKLCHFLADEFNAIGESITVEHSNSLDEAFDKTLAVLKAAIQAVSDFKSFDPYNFESHPTVQEFAVAEGLIHAGFKSFKLDDEWAKRQSDLPAARNKDKKRMEDLSDVFSRNSSRTPTKVTVNVDIHDKSGQLLGRASVEEEETMRLLALRWSVTGVLNPEEKKRARDDGTFFKEDGRSKLALQSTLANIVRDNAGKSEVTLKLVVP</sequence>
<name>A0A9P5JVY6_9AGAM</name>
<feature type="compositionally biased region" description="Low complexity" evidence="1">
    <location>
        <begin position="71"/>
        <end position="85"/>
    </location>
</feature>
<accession>A0A9P5JVY6</accession>